<reference evidence="1" key="1">
    <citation type="journal article" date="2020" name="mSystems">
        <title>Genome- and Community-Level Interaction Insights into Carbon Utilization and Element Cycling Functions of Hydrothermarchaeota in Hydrothermal Sediment.</title>
        <authorList>
            <person name="Zhou Z."/>
            <person name="Liu Y."/>
            <person name="Xu W."/>
            <person name="Pan J."/>
            <person name="Luo Z.H."/>
            <person name="Li M."/>
        </authorList>
    </citation>
    <scope>NUCLEOTIDE SEQUENCE [LARGE SCALE GENOMIC DNA]</scope>
    <source>
        <strain evidence="1">HyVt-485</strain>
    </source>
</reference>
<dbReference type="NCBIfam" id="TIGR01537">
    <property type="entry name" value="portal_HK97"/>
    <property type="match status" value="1"/>
</dbReference>
<dbReference type="EMBL" id="DRMJ01000309">
    <property type="protein sequence ID" value="HHL43152.1"/>
    <property type="molecule type" value="Genomic_DNA"/>
</dbReference>
<dbReference type="InterPro" id="IPR006944">
    <property type="entry name" value="Phage/GTA_portal"/>
</dbReference>
<gene>
    <name evidence="1" type="ORF">ENJ42_06010</name>
</gene>
<accession>A0A7C5M085</accession>
<organism evidence="1">
    <name type="scientific">Hellea balneolensis</name>
    <dbReference type="NCBI Taxonomy" id="287478"/>
    <lineage>
        <taxon>Bacteria</taxon>
        <taxon>Pseudomonadati</taxon>
        <taxon>Pseudomonadota</taxon>
        <taxon>Alphaproteobacteria</taxon>
        <taxon>Maricaulales</taxon>
        <taxon>Robiginitomaculaceae</taxon>
        <taxon>Hellea</taxon>
    </lineage>
</organism>
<dbReference type="Proteomes" id="UP000885830">
    <property type="component" value="Unassembled WGS sequence"/>
</dbReference>
<comment type="caution">
    <text evidence="1">The sequence shown here is derived from an EMBL/GenBank/DDBJ whole genome shotgun (WGS) entry which is preliminary data.</text>
</comment>
<dbReference type="AlphaFoldDB" id="A0A7C5M085"/>
<proteinExistence type="predicted"/>
<protein>
    <submittedName>
        <fullName evidence="1">Phage portal protein</fullName>
    </submittedName>
</protein>
<name>A0A7C5M085_9PROT</name>
<dbReference type="Pfam" id="PF04860">
    <property type="entry name" value="Phage_portal"/>
    <property type="match status" value="1"/>
</dbReference>
<dbReference type="InterPro" id="IPR006427">
    <property type="entry name" value="Portal_HK97"/>
</dbReference>
<sequence length="365" mass="40241">MNTWLRAALGRSLARKSHSSTPATSQLVALQIAGQASWTPRTYQALAKEGYQRNAVVYRCIRMIAESAASVPFQIGSKVDAYTRQKVETLLAFPNPKVSRAEFMEAHYGYLKLSGDAYLEAVIVNDEPVALYTLRPDRVRAIVGKTGWPVAWEYRAGSNKKHYPIDPVSGRSSIHHMRLFHPSDDLVGFSPLAAAAQAVDVHNAGGVWTKSLLDNSARPSGALIYKGAPGERLDDDQFARLKSELETHHAGAKSAGRPLLLEGGLDWKSMSHTPADMDFINARRDAAREIALAFGVPPMLLGIPGDNTYANYKEANSAFWRQTIYPLVNKTAESFALWLRPWLGEDLHITANMEAIPAENKELDT</sequence>
<evidence type="ECO:0000313" key="1">
    <source>
        <dbReference type="EMBL" id="HHL43152.1"/>
    </source>
</evidence>